<reference evidence="6 7" key="1">
    <citation type="submission" date="2018-08" db="EMBL/GenBank/DDBJ databases">
        <title>Comparative analysis of Burkholderia isolates from Puerto Rico.</title>
        <authorList>
            <person name="Hall C."/>
            <person name="Sahl J."/>
            <person name="Wagner D."/>
        </authorList>
    </citation>
    <scope>NUCLEOTIDE SEQUENCE [LARGE SCALE GENOMIC DNA]</scope>
    <source>
        <strain evidence="6 7">Bp8964</strain>
    </source>
</reference>
<keyword evidence="3 5" id="KW-0732">Signal</keyword>
<evidence type="ECO:0000313" key="7">
    <source>
        <dbReference type="Proteomes" id="UP000273734"/>
    </source>
</evidence>
<evidence type="ECO:0000313" key="6">
    <source>
        <dbReference type="EMBL" id="RQP71803.1"/>
    </source>
</evidence>
<dbReference type="InterPro" id="IPR008966">
    <property type="entry name" value="Adhesion_dom_sf"/>
</dbReference>
<dbReference type="Gene3D" id="2.60.40.1090">
    <property type="entry name" value="Fimbrial-type adhesion domain"/>
    <property type="match status" value="1"/>
</dbReference>
<proteinExistence type="inferred from homology"/>
<dbReference type="InterPro" id="IPR036937">
    <property type="entry name" value="Adhesion_dom_fimbrial_sf"/>
</dbReference>
<evidence type="ECO:0000256" key="4">
    <source>
        <dbReference type="ARBA" id="ARBA00023263"/>
    </source>
</evidence>
<evidence type="ECO:0000256" key="2">
    <source>
        <dbReference type="ARBA" id="ARBA00006671"/>
    </source>
</evidence>
<organism evidence="6 7">
    <name type="scientific">Burkholderia ubonensis</name>
    <dbReference type="NCBI Taxonomy" id="101571"/>
    <lineage>
        <taxon>Bacteria</taxon>
        <taxon>Pseudomonadati</taxon>
        <taxon>Pseudomonadota</taxon>
        <taxon>Betaproteobacteria</taxon>
        <taxon>Burkholderiales</taxon>
        <taxon>Burkholderiaceae</taxon>
        <taxon>Burkholderia</taxon>
        <taxon>Burkholderia cepacia complex</taxon>
    </lineage>
</organism>
<evidence type="ECO:0000256" key="3">
    <source>
        <dbReference type="ARBA" id="ARBA00022729"/>
    </source>
</evidence>
<feature type="chain" id="PRO_5044494598" evidence="5">
    <location>
        <begin position="28"/>
        <end position="187"/>
    </location>
</feature>
<name>A0AB74D527_9BURK</name>
<dbReference type="InterPro" id="IPR050263">
    <property type="entry name" value="Bact_Fimbrial_Adh_Pro"/>
</dbReference>
<accession>A0AB74D527</accession>
<dbReference type="InterPro" id="IPR039458">
    <property type="entry name" value="FimA-like"/>
</dbReference>
<sequence>MKIVTNCKLLSLLIASAGLAAASAAHASDGTITFTGNVMASTCKVDNGGNVAVALPHVGANTLEAPGSTAGRTPFTLSLQGCATGAGNPTKVSAVFESGSNVDQTSGRLTLDAGTAEQPAAQNVQINVLNDAQKAIHLGAMGDQGSQIIDIAADGSAKLNYFAEYYATGKAVAGAANSKVQYSLTYQ</sequence>
<comment type="subcellular location">
    <subcellularLocation>
        <location evidence="1">Fimbrium</location>
    </subcellularLocation>
</comment>
<evidence type="ECO:0000256" key="1">
    <source>
        <dbReference type="ARBA" id="ARBA00004561"/>
    </source>
</evidence>
<dbReference type="SUPFAM" id="SSF49401">
    <property type="entry name" value="Bacterial adhesins"/>
    <property type="match status" value="1"/>
</dbReference>
<gene>
    <name evidence="6" type="ORF">DF015_27045</name>
</gene>
<dbReference type="Pfam" id="PF16970">
    <property type="entry name" value="FimA"/>
    <property type="match status" value="1"/>
</dbReference>
<dbReference type="PANTHER" id="PTHR33420">
    <property type="entry name" value="FIMBRIAL SUBUNIT ELFA-RELATED"/>
    <property type="match status" value="1"/>
</dbReference>
<dbReference type="Proteomes" id="UP000273734">
    <property type="component" value="Unassembled WGS sequence"/>
</dbReference>
<dbReference type="GO" id="GO:0007155">
    <property type="term" value="P:cell adhesion"/>
    <property type="evidence" value="ECO:0007669"/>
    <property type="project" value="InterPro"/>
</dbReference>
<comment type="caution">
    <text evidence="6">The sequence shown here is derived from an EMBL/GenBank/DDBJ whole genome shotgun (WGS) entry which is preliminary data.</text>
</comment>
<evidence type="ECO:0000256" key="5">
    <source>
        <dbReference type="SAM" id="SignalP"/>
    </source>
</evidence>
<protein>
    <submittedName>
        <fullName evidence="6">Type 1 fimbrial protein</fullName>
    </submittedName>
</protein>
<feature type="signal peptide" evidence="5">
    <location>
        <begin position="1"/>
        <end position="27"/>
    </location>
</feature>
<dbReference type="RefSeq" id="WP_095402683.1">
    <property type="nucleotide sequence ID" value="NZ_NQMX01000017.1"/>
</dbReference>
<dbReference type="EMBL" id="QTNY01000023">
    <property type="protein sequence ID" value="RQP71803.1"/>
    <property type="molecule type" value="Genomic_DNA"/>
</dbReference>
<comment type="similarity">
    <text evidence="2">Belongs to the fimbrial protein family.</text>
</comment>
<keyword evidence="4" id="KW-0281">Fimbrium</keyword>
<dbReference type="GO" id="GO:0009289">
    <property type="term" value="C:pilus"/>
    <property type="evidence" value="ECO:0007669"/>
    <property type="project" value="UniProtKB-SubCell"/>
</dbReference>
<dbReference type="AlphaFoldDB" id="A0AB74D527"/>
<dbReference type="PANTHER" id="PTHR33420:SF3">
    <property type="entry name" value="FIMBRIAL SUBUNIT ELFA"/>
    <property type="match status" value="1"/>
</dbReference>